<dbReference type="OrthoDB" id="7086at10239"/>
<sequence length="481" mass="54634">MNKRIANIYKNLGLKINYSSNTTIGLLAITATEVAVTTMTIGSSIYEQKEKEKRQKIKDTMCDGFRLFAYDFEKRSMFADYLSSSSSSSLSSCSSSTSQNSLSSSRSTFSEMFDVKPLSYLDIAKCFEQRPSKEEVMSFVNSVNGRNLYISWPVGFSIVFSLYDNKNASQNEYSLGAISKARWLKKLSTMMCCPEEFIQIGYITGSRYEYCPKKYDPRILYGLSSGALYAFIPGSPSSGLWRVAENFFGLATHGLERIEKMFYHPSLSLLPMFITSGPNITDFWDYEDRVDIFTFAKNNEDSSYYINYPVGYKLYFGLGSRPPTGTIVSPDTQDKLIHIARFGPEKQMAINGGPAVVGRIYGCITKDKFYARNETTGELILLASEYNQFMSVGIRPFFHNHNYNNVLYPQQAIVCHRCGKAKYNLPYSLYGNEVSMEAPMPPDPNMDPRFWLIKNSRMSGLSHRDKSPAHKRKYKLKVTKL</sequence>
<reference evidence="1" key="1">
    <citation type="submission" date="2016-12" db="EMBL/GenBank/DDBJ databases">
        <title>A murine herpesvirus closely related to ubiquitous human herpesviruses causes T-cell depletion.</title>
        <authorList>
            <person name="Patel S.J."/>
            <person name="Zhao G."/>
            <person name="Penna V.R."/>
            <person name="Park E."/>
            <person name="Lauron E.J."/>
            <person name="Harvey I.B."/>
            <person name="Beatty W.L."/>
            <person name="Plougastel-Douglas B."/>
            <person name="Poursine-Laurent J."/>
            <person name="Fremont D.H."/>
            <person name="Wang D."/>
            <person name="Yokoyama W.M."/>
        </authorList>
    </citation>
    <scope>NUCLEOTIDE SEQUENCE [LARGE SCALE GENOMIC DNA]</scope>
    <source>
        <strain evidence="1">YOK1</strain>
    </source>
</reference>
<keyword evidence="1" id="KW-0418">Kinase</keyword>
<dbReference type="EMBL" id="KY355735">
    <property type="protein sequence ID" value="APZ76229.1"/>
    <property type="molecule type" value="Genomic_DNA"/>
</dbReference>
<dbReference type="KEGG" id="vg:30999355"/>
<dbReference type="Proteomes" id="UP000202182">
    <property type="component" value="Segment"/>
</dbReference>
<name>A0A1P8VIP8_9BETA</name>
<organism evidence="1">
    <name type="scientific">Murid betaherpesvirus 3</name>
    <dbReference type="NCBI Taxonomy" id="2560603"/>
    <lineage>
        <taxon>Viruses</taxon>
        <taxon>Duplodnaviria</taxon>
        <taxon>Heunggongvirae</taxon>
        <taxon>Peploviricota</taxon>
        <taxon>Herviviricetes</taxon>
        <taxon>Herpesvirales</taxon>
        <taxon>Orthoherpesviridae</taxon>
        <taxon>Betaherpesvirinae</taxon>
        <taxon>Roseolovirus</taxon>
        <taxon>Roseolovirus muridbeta3</taxon>
    </lineage>
</organism>
<dbReference type="GO" id="GO:0016301">
    <property type="term" value="F:kinase activity"/>
    <property type="evidence" value="ECO:0007669"/>
    <property type="project" value="UniProtKB-KW"/>
</dbReference>
<keyword evidence="1" id="KW-0808">Transferase</keyword>
<evidence type="ECO:0000313" key="2">
    <source>
        <dbReference type="Proteomes" id="UP000202182"/>
    </source>
</evidence>
<proteinExistence type="predicted"/>
<keyword evidence="2" id="KW-1185">Reference proteome</keyword>
<gene>
    <name evidence="1" type="primary">ORF14</name>
    <name evidence="1" type="ORF">MRV_0018</name>
</gene>
<accession>A0A1P8VIP8</accession>
<protein>
    <submittedName>
        <fullName evidence="1">Thymidine kinase</fullName>
    </submittedName>
</protein>
<evidence type="ECO:0000313" key="1">
    <source>
        <dbReference type="EMBL" id="APZ76229.1"/>
    </source>
</evidence>